<name>A0A9J6H4Q8_HAELO</name>
<comment type="caution">
    <text evidence="7">The sequence shown here is derived from an EMBL/GenBank/DDBJ whole genome shotgun (WGS) entry which is preliminary data.</text>
</comment>
<evidence type="ECO:0000256" key="4">
    <source>
        <dbReference type="ARBA" id="ARBA00023136"/>
    </source>
</evidence>
<evidence type="ECO:0000256" key="2">
    <source>
        <dbReference type="ARBA" id="ARBA00022692"/>
    </source>
</evidence>
<evidence type="ECO:0000313" key="7">
    <source>
        <dbReference type="EMBL" id="KAH9381799.1"/>
    </source>
</evidence>
<comment type="subcellular location">
    <subcellularLocation>
        <location evidence="1">Membrane</location>
        <topology evidence="1">Multi-pass membrane protein</topology>
    </subcellularLocation>
</comment>
<proteinExistence type="predicted"/>
<feature type="transmembrane region" description="Helical" evidence="6">
    <location>
        <begin position="178"/>
        <end position="197"/>
    </location>
</feature>
<evidence type="ECO:0000256" key="3">
    <source>
        <dbReference type="ARBA" id="ARBA00022989"/>
    </source>
</evidence>
<gene>
    <name evidence="7" type="ORF">HPB48_009793</name>
</gene>
<dbReference type="InterPro" id="IPR036259">
    <property type="entry name" value="MFS_trans_sf"/>
</dbReference>
<feature type="compositionally biased region" description="Basic and acidic residues" evidence="5">
    <location>
        <begin position="1"/>
        <end position="17"/>
    </location>
</feature>
<dbReference type="SUPFAM" id="SSF103473">
    <property type="entry name" value="MFS general substrate transporter"/>
    <property type="match status" value="1"/>
</dbReference>
<dbReference type="Pfam" id="PF00083">
    <property type="entry name" value="Sugar_tr"/>
    <property type="match status" value="1"/>
</dbReference>
<dbReference type="EMBL" id="JABSTR010000011">
    <property type="protein sequence ID" value="KAH9381799.1"/>
    <property type="molecule type" value="Genomic_DNA"/>
</dbReference>
<evidence type="ECO:0000256" key="1">
    <source>
        <dbReference type="ARBA" id="ARBA00004141"/>
    </source>
</evidence>
<feature type="transmembrane region" description="Helical" evidence="6">
    <location>
        <begin position="232"/>
        <end position="254"/>
    </location>
</feature>
<protein>
    <recommendedName>
        <fullName evidence="9">Organic cation/carnitine transporter</fullName>
    </recommendedName>
</protein>
<feature type="transmembrane region" description="Helical" evidence="6">
    <location>
        <begin position="266"/>
        <end position="282"/>
    </location>
</feature>
<feature type="transmembrane region" description="Helical" evidence="6">
    <location>
        <begin position="372"/>
        <end position="390"/>
    </location>
</feature>
<dbReference type="PANTHER" id="PTHR24064">
    <property type="entry name" value="SOLUTE CARRIER FAMILY 22 MEMBER"/>
    <property type="match status" value="1"/>
</dbReference>
<feature type="transmembrane region" description="Helical" evidence="6">
    <location>
        <begin position="402"/>
        <end position="420"/>
    </location>
</feature>
<reference evidence="7 8" key="1">
    <citation type="journal article" date="2020" name="Cell">
        <title>Large-Scale Comparative Analyses of Tick Genomes Elucidate Their Genetic Diversity and Vector Capacities.</title>
        <authorList>
            <consortium name="Tick Genome and Microbiome Consortium (TIGMIC)"/>
            <person name="Jia N."/>
            <person name="Wang J."/>
            <person name="Shi W."/>
            <person name="Du L."/>
            <person name="Sun Y."/>
            <person name="Zhan W."/>
            <person name="Jiang J.F."/>
            <person name="Wang Q."/>
            <person name="Zhang B."/>
            <person name="Ji P."/>
            <person name="Bell-Sakyi L."/>
            <person name="Cui X.M."/>
            <person name="Yuan T.T."/>
            <person name="Jiang B.G."/>
            <person name="Yang W.F."/>
            <person name="Lam T.T."/>
            <person name="Chang Q.C."/>
            <person name="Ding S.J."/>
            <person name="Wang X.J."/>
            <person name="Zhu J.G."/>
            <person name="Ruan X.D."/>
            <person name="Zhao L."/>
            <person name="Wei J.T."/>
            <person name="Ye R.Z."/>
            <person name="Que T.C."/>
            <person name="Du C.H."/>
            <person name="Zhou Y.H."/>
            <person name="Cheng J.X."/>
            <person name="Dai P.F."/>
            <person name="Guo W.B."/>
            <person name="Han X.H."/>
            <person name="Huang E.J."/>
            <person name="Li L.F."/>
            <person name="Wei W."/>
            <person name="Gao Y.C."/>
            <person name="Liu J.Z."/>
            <person name="Shao H.Z."/>
            <person name="Wang X."/>
            <person name="Wang C.C."/>
            <person name="Yang T.C."/>
            <person name="Huo Q.B."/>
            <person name="Li W."/>
            <person name="Chen H.Y."/>
            <person name="Chen S.E."/>
            <person name="Zhou L.G."/>
            <person name="Ni X.B."/>
            <person name="Tian J.H."/>
            <person name="Sheng Y."/>
            <person name="Liu T."/>
            <person name="Pan Y.S."/>
            <person name="Xia L.Y."/>
            <person name="Li J."/>
            <person name="Zhao F."/>
            <person name="Cao W.C."/>
        </authorList>
    </citation>
    <scope>NUCLEOTIDE SEQUENCE [LARGE SCALE GENOMIC DNA]</scope>
    <source>
        <strain evidence="7">HaeL-2018</strain>
    </source>
</reference>
<evidence type="ECO:0000256" key="6">
    <source>
        <dbReference type="SAM" id="Phobius"/>
    </source>
</evidence>
<dbReference type="GO" id="GO:0022857">
    <property type="term" value="F:transmembrane transporter activity"/>
    <property type="evidence" value="ECO:0007669"/>
    <property type="project" value="InterPro"/>
</dbReference>
<dbReference type="GO" id="GO:0016020">
    <property type="term" value="C:membrane"/>
    <property type="evidence" value="ECO:0007669"/>
    <property type="project" value="UniProtKB-SubCell"/>
</dbReference>
<dbReference type="InterPro" id="IPR005828">
    <property type="entry name" value="MFS_sugar_transport-like"/>
</dbReference>
<dbReference type="OMA" id="MHERTTW"/>
<sequence>MPHREGLSQREESKPVDRSGAQLCVTDEGAECIPFGEGPFQMWVLFSTAVGGGIAFLQNILFTLMLREMDHWCKRPEEFSQTTVDAWKLLAIPRYPNGSYSRCTVRSPPHGGASARVVTCNAWEFDLREYGNNVVSEWSLVCRRSYLRDVCVFVSVAAMVLSLPVAGTAADLMGRKTVALVALTGLLVTLLGTSVALDFQAYLMTRVVVAGTSRVLFVLFVVLYEVTTESRRLLYCTLAPAISTIIGPIFELIVDTYKIGWSASHLLVALLGVLLLATFYVLEESPVWLLAMNNKKGAKRAALRAASMNGVPSTACTEDFKSELRRRRRLTGEKSPLSASLGKRTALCAFVWFVLCWAHSHYSSGRGLAVDRYVQIGATLSLGPVFLVVSQFVKCGRRVNRAVATSLAVFSVLSALLFYVRTCSRRYCGPSCSWRCACRSTCL</sequence>
<keyword evidence="3 6" id="KW-1133">Transmembrane helix</keyword>
<feature type="transmembrane region" description="Helical" evidence="6">
    <location>
        <begin position="43"/>
        <end position="66"/>
    </location>
</feature>
<keyword evidence="8" id="KW-1185">Reference proteome</keyword>
<evidence type="ECO:0000313" key="8">
    <source>
        <dbReference type="Proteomes" id="UP000821853"/>
    </source>
</evidence>
<organism evidence="7 8">
    <name type="scientific">Haemaphysalis longicornis</name>
    <name type="common">Bush tick</name>
    <dbReference type="NCBI Taxonomy" id="44386"/>
    <lineage>
        <taxon>Eukaryota</taxon>
        <taxon>Metazoa</taxon>
        <taxon>Ecdysozoa</taxon>
        <taxon>Arthropoda</taxon>
        <taxon>Chelicerata</taxon>
        <taxon>Arachnida</taxon>
        <taxon>Acari</taxon>
        <taxon>Parasitiformes</taxon>
        <taxon>Ixodida</taxon>
        <taxon>Ixodoidea</taxon>
        <taxon>Ixodidae</taxon>
        <taxon>Haemaphysalinae</taxon>
        <taxon>Haemaphysalis</taxon>
    </lineage>
</organism>
<keyword evidence="4 6" id="KW-0472">Membrane</keyword>
<feature type="region of interest" description="Disordered" evidence="5">
    <location>
        <begin position="1"/>
        <end position="20"/>
    </location>
</feature>
<dbReference type="AlphaFoldDB" id="A0A9J6H4Q8"/>
<evidence type="ECO:0008006" key="9">
    <source>
        <dbReference type="Google" id="ProtNLM"/>
    </source>
</evidence>
<keyword evidence="2 6" id="KW-0812">Transmembrane</keyword>
<evidence type="ECO:0000256" key="5">
    <source>
        <dbReference type="SAM" id="MobiDB-lite"/>
    </source>
</evidence>
<dbReference type="Gene3D" id="1.20.1250.20">
    <property type="entry name" value="MFS general substrate transporter like domains"/>
    <property type="match status" value="1"/>
</dbReference>
<accession>A0A9J6H4Q8</accession>
<dbReference type="Proteomes" id="UP000821853">
    <property type="component" value="Chromosome 9"/>
</dbReference>
<feature type="transmembrane region" description="Helical" evidence="6">
    <location>
        <begin position="204"/>
        <end position="226"/>
    </location>
</feature>
<dbReference type="OrthoDB" id="6503067at2759"/>
<dbReference type="VEuPathDB" id="VectorBase:HLOH_065234"/>